<dbReference type="PANTHER" id="PTHR34986">
    <property type="entry name" value="EVOLVED BETA-GALACTOSIDASE SUBUNIT BETA"/>
    <property type="match status" value="1"/>
</dbReference>
<gene>
    <name evidence="1" type="ORF">FEN17_01695</name>
</gene>
<dbReference type="InterPro" id="IPR004375">
    <property type="entry name" value="NanQ/TabA/YiaL"/>
</dbReference>
<name>A0A5R9L1W8_9BACT</name>
<comment type="caution">
    <text evidence="1">The sequence shown here is derived from an EMBL/GenBank/DDBJ whole genome shotgun (WGS) entry which is preliminary data.</text>
</comment>
<dbReference type="RefSeq" id="WP_138363586.1">
    <property type="nucleotide sequence ID" value="NZ_VCEJ01000002.1"/>
</dbReference>
<dbReference type="InterPro" id="IPR037012">
    <property type="entry name" value="NanQ/TabA/YiaL_sf"/>
</dbReference>
<dbReference type="EMBL" id="VCEJ01000002">
    <property type="protein sequence ID" value="TLV02377.1"/>
    <property type="molecule type" value="Genomic_DNA"/>
</dbReference>
<accession>A0A5R9L1W8</accession>
<protein>
    <submittedName>
        <fullName evidence="1">DUF386 domain-containing protein</fullName>
    </submittedName>
</protein>
<dbReference type="AlphaFoldDB" id="A0A5R9L1W8"/>
<evidence type="ECO:0000313" key="2">
    <source>
        <dbReference type="Proteomes" id="UP000306402"/>
    </source>
</evidence>
<dbReference type="NCBIfam" id="TIGR00022">
    <property type="entry name" value="YhcH/YjgK/YiaL family protein"/>
    <property type="match status" value="1"/>
</dbReference>
<reference evidence="1 2" key="1">
    <citation type="submission" date="2019-05" db="EMBL/GenBank/DDBJ databases">
        <authorList>
            <person name="Qu J.-H."/>
        </authorList>
    </citation>
    <scope>NUCLEOTIDE SEQUENCE [LARGE SCALE GENOMIC DNA]</scope>
    <source>
        <strain evidence="1 2">T17</strain>
    </source>
</reference>
<dbReference type="Pfam" id="PF04074">
    <property type="entry name" value="DUF386"/>
    <property type="match status" value="1"/>
</dbReference>
<organism evidence="1 2">
    <name type="scientific">Dyadobacter luticola</name>
    <dbReference type="NCBI Taxonomy" id="1979387"/>
    <lineage>
        <taxon>Bacteria</taxon>
        <taxon>Pseudomonadati</taxon>
        <taxon>Bacteroidota</taxon>
        <taxon>Cytophagia</taxon>
        <taxon>Cytophagales</taxon>
        <taxon>Spirosomataceae</taxon>
        <taxon>Dyadobacter</taxon>
    </lineage>
</organism>
<dbReference type="PANTHER" id="PTHR34986:SF1">
    <property type="entry name" value="PROTEIN YIAL"/>
    <property type="match status" value="1"/>
</dbReference>
<dbReference type="Proteomes" id="UP000306402">
    <property type="component" value="Unassembled WGS sequence"/>
</dbReference>
<sequence>MFVDTLNNIEFYKSINDDIYQGLLFIKNADPEIALGTYPITDTAKAVVMEYETKPENDFGYEAHKHVIDVQYCIKGTELIPWSNLERLTPSMEYNAEKDYTFFNKIEKQGEVVIGNNVFAVFFPQDGHAPVWADGEPGYIKKIVIKVKVQ</sequence>
<evidence type="ECO:0000313" key="1">
    <source>
        <dbReference type="EMBL" id="TLV02377.1"/>
    </source>
</evidence>
<dbReference type="SUPFAM" id="SSF51197">
    <property type="entry name" value="Clavaminate synthase-like"/>
    <property type="match status" value="1"/>
</dbReference>
<dbReference type="OrthoDB" id="9792756at2"/>
<keyword evidence="2" id="KW-1185">Reference proteome</keyword>
<dbReference type="GO" id="GO:0005829">
    <property type="term" value="C:cytosol"/>
    <property type="evidence" value="ECO:0007669"/>
    <property type="project" value="TreeGrafter"/>
</dbReference>
<proteinExistence type="predicted"/>
<dbReference type="Gene3D" id="2.60.120.370">
    <property type="entry name" value="YhcH/YjgK/YiaL"/>
    <property type="match status" value="1"/>
</dbReference>